<accession>A0ABW0VJ98</accession>
<evidence type="ECO:0000313" key="2">
    <source>
        <dbReference type="Proteomes" id="UP001596066"/>
    </source>
</evidence>
<keyword evidence="2" id="KW-1185">Reference proteome</keyword>
<organism evidence="1 2">
    <name type="scientific">Kitasatospora cinereorecta</name>
    <dbReference type="NCBI Taxonomy" id="285560"/>
    <lineage>
        <taxon>Bacteria</taxon>
        <taxon>Bacillati</taxon>
        <taxon>Actinomycetota</taxon>
        <taxon>Actinomycetes</taxon>
        <taxon>Kitasatosporales</taxon>
        <taxon>Streptomycetaceae</taxon>
        <taxon>Kitasatospora</taxon>
    </lineage>
</organism>
<proteinExistence type="predicted"/>
<name>A0ABW0VJ98_9ACTN</name>
<protein>
    <submittedName>
        <fullName evidence="1">Uncharacterized protein</fullName>
    </submittedName>
</protein>
<reference evidence="2" key="1">
    <citation type="journal article" date="2019" name="Int. J. Syst. Evol. Microbiol.">
        <title>The Global Catalogue of Microorganisms (GCM) 10K type strain sequencing project: providing services to taxonomists for standard genome sequencing and annotation.</title>
        <authorList>
            <consortium name="The Broad Institute Genomics Platform"/>
            <consortium name="The Broad Institute Genome Sequencing Center for Infectious Disease"/>
            <person name="Wu L."/>
            <person name="Ma J."/>
        </authorList>
    </citation>
    <scope>NUCLEOTIDE SEQUENCE [LARGE SCALE GENOMIC DNA]</scope>
    <source>
        <strain evidence="2">CGMCC 4.1622</strain>
    </source>
</reference>
<dbReference type="Proteomes" id="UP001596066">
    <property type="component" value="Unassembled WGS sequence"/>
</dbReference>
<gene>
    <name evidence="1" type="ORF">ACFPZF_27345</name>
</gene>
<dbReference type="RefSeq" id="WP_346146885.1">
    <property type="nucleotide sequence ID" value="NZ_BAAAUA010000030.1"/>
</dbReference>
<sequence length="162" mass="18786">MPRRRPGALRAARDLEPHRIASWQRDLPPIDRLSRTTSALVRNAEAARPGYHVHPGSVRTNLARYRAFLRLPGEKLRLPTSGCLSCPGCQYDDIAYVRDALQDALMLLPLPARTELRRLLDTLDTRFRRRTIPDRWSSRTDWLGEPPPWWHRRVYTDARGAE</sequence>
<dbReference type="EMBL" id="JBHSOC010000061">
    <property type="protein sequence ID" value="MFC5645059.1"/>
    <property type="molecule type" value="Genomic_DNA"/>
</dbReference>
<evidence type="ECO:0000313" key="1">
    <source>
        <dbReference type="EMBL" id="MFC5645059.1"/>
    </source>
</evidence>
<comment type="caution">
    <text evidence="1">The sequence shown here is derived from an EMBL/GenBank/DDBJ whole genome shotgun (WGS) entry which is preliminary data.</text>
</comment>